<evidence type="ECO:0000313" key="6">
    <source>
        <dbReference type="Proteomes" id="UP000887564"/>
    </source>
</evidence>
<feature type="transmembrane region" description="Helical" evidence="4">
    <location>
        <begin position="150"/>
        <end position="173"/>
    </location>
</feature>
<evidence type="ECO:0000256" key="1">
    <source>
        <dbReference type="ARBA" id="ARBA00022884"/>
    </source>
</evidence>
<evidence type="ECO:0000313" key="7">
    <source>
        <dbReference type="WBParaSite" id="PEQ_0000334501-mRNA-1"/>
    </source>
</evidence>
<keyword evidence="4" id="KW-1133">Transmembrane helix</keyword>
<feature type="domain" description="RRM" evidence="5">
    <location>
        <begin position="52"/>
        <end position="131"/>
    </location>
</feature>
<organism evidence="6 7">
    <name type="scientific">Parascaris equorum</name>
    <name type="common">Equine roundworm</name>
    <dbReference type="NCBI Taxonomy" id="6256"/>
    <lineage>
        <taxon>Eukaryota</taxon>
        <taxon>Metazoa</taxon>
        <taxon>Ecdysozoa</taxon>
        <taxon>Nematoda</taxon>
        <taxon>Chromadorea</taxon>
        <taxon>Rhabditida</taxon>
        <taxon>Spirurina</taxon>
        <taxon>Ascaridomorpha</taxon>
        <taxon>Ascaridoidea</taxon>
        <taxon>Ascarididae</taxon>
        <taxon>Parascaris</taxon>
    </lineage>
</organism>
<keyword evidence="4" id="KW-0472">Membrane</keyword>
<dbReference type="InterPro" id="IPR035979">
    <property type="entry name" value="RBD_domain_sf"/>
</dbReference>
<feature type="compositionally biased region" description="Polar residues" evidence="3">
    <location>
        <begin position="14"/>
        <end position="24"/>
    </location>
</feature>
<dbReference type="SMART" id="SM00360">
    <property type="entry name" value="RRM"/>
    <property type="match status" value="1"/>
</dbReference>
<dbReference type="CDD" id="cd12243">
    <property type="entry name" value="RRM1_MSSP"/>
    <property type="match status" value="1"/>
</dbReference>
<dbReference type="Pfam" id="PF00076">
    <property type="entry name" value="RRM_1"/>
    <property type="match status" value="1"/>
</dbReference>
<evidence type="ECO:0000256" key="3">
    <source>
        <dbReference type="SAM" id="MobiDB-lite"/>
    </source>
</evidence>
<reference evidence="7" key="1">
    <citation type="submission" date="2022-11" db="UniProtKB">
        <authorList>
            <consortium name="WormBaseParasite"/>
        </authorList>
    </citation>
    <scope>IDENTIFICATION</scope>
</reference>
<keyword evidence="1 2" id="KW-0694">RNA-binding</keyword>
<evidence type="ECO:0000259" key="5">
    <source>
        <dbReference type="PROSITE" id="PS50102"/>
    </source>
</evidence>
<dbReference type="InterPro" id="IPR050886">
    <property type="entry name" value="RNA-binding_reg"/>
</dbReference>
<dbReference type="Proteomes" id="UP000887564">
    <property type="component" value="Unplaced"/>
</dbReference>
<dbReference type="WBParaSite" id="PEQ_0000334501-mRNA-1">
    <property type="protein sequence ID" value="PEQ_0000334501-mRNA-1"/>
    <property type="gene ID" value="PEQ_0000334501"/>
</dbReference>
<dbReference type="InterPro" id="IPR012677">
    <property type="entry name" value="Nucleotide-bd_a/b_plait_sf"/>
</dbReference>
<sequence>MQRSANRASAAGTVRNNNDSPHSDAPLSSVSYFRAFKIHTFLGSEMFSGGRTNVYIRGLDANTTDEDLRQKCDQYGVILSTKAIMDKATGQCKGYGFVDFESAEAAMRAVEGLNQKGKVQAQMAKVSIAVRIYCLPVQFVSFLTLDVHRFFLRIVPLSFCISKFVQSIAFMYFPSFYYFL</sequence>
<accession>A0A914RN78</accession>
<dbReference type="SUPFAM" id="SSF54928">
    <property type="entry name" value="RNA-binding domain, RBD"/>
    <property type="match status" value="1"/>
</dbReference>
<proteinExistence type="predicted"/>
<dbReference type="PANTHER" id="PTHR48024:SF56">
    <property type="entry name" value="HETEROGENEOUS NUCLEAR RIBONUCLEOPROTEIN A0"/>
    <property type="match status" value="1"/>
</dbReference>
<feature type="region of interest" description="Disordered" evidence="3">
    <location>
        <begin position="1"/>
        <end position="24"/>
    </location>
</feature>
<dbReference type="PROSITE" id="PS50102">
    <property type="entry name" value="RRM"/>
    <property type="match status" value="1"/>
</dbReference>
<dbReference type="AlphaFoldDB" id="A0A914RN78"/>
<name>A0A914RN78_PAREQ</name>
<dbReference type="Gene3D" id="3.30.70.330">
    <property type="match status" value="1"/>
</dbReference>
<keyword evidence="6" id="KW-1185">Reference proteome</keyword>
<evidence type="ECO:0000256" key="4">
    <source>
        <dbReference type="SAM" id="Phobius"/>
    </source>
</evidence>
<dbReference type="GO" id="GO:0003723">
    <property type="term" value="F:RNA binding"/>
    <property type="evidence" value="ECO:0007669"/>
    <property type="project" value="UniProtKB-UniRule"/>
</dbReference>
<evidence type="ECO:0000256" key="2">
    <source>
        <dbReference type="PROSITE-ProRule" id="PRU00176"/>
    </source>
</evidence>
<dbReference type="PANTHER" id="PTHR48024">
    <property type="entry name" value="GEO13361P1-RELATED"/>
    <property type="match status" value="1"/>
</dbReference>
<protein>
    <submittedName>
        <fullName evidence="7">RRM domain-containing protein</fullName>
    </submittedName>
</protein>
<keyword evidence="4" id="KW-0812">Transmembrane</keyword>
<dbReference type="InterPro" id="IPR000504">
    <property type="entry name" value="RRM_dom"/>
</dbReference>